<keyword evidence="2" id="KW-1185">Reference proteome</keyword>
<evidence type="ECO:0000313" key="2">
    <source>
        <dbReference type="Proteomes" id="UP000194127"/>
    </source>
</evidence>
<evidence type="ECO:0000313" key="1">
    <source>
        <dbReference type="EMBL" id="OSX65695.1"/>
    </source>
</evidence>
<dbReference type="AlphaFoldDB" id="A0A1X6NAN0"/>
<dbReference type="Proteomes" id="UP000194127">
    <property type="component" value="Unassembled WGS sequence"/>
</dbReference>
<organism evidence="1 2">
    <name type="scientific">Postia placenta MAD-698-R-SB12</name>
    <dbReference type="NCBI Taxonomy" id="670580"/>
    <lineage>
        <taxon>Eukaryota</taxon>
        <taxon>Fungi</taxon>
        <taxon>Dikarya</taxon>
        <taxon>Basidiomycota</taxon>
        <taxon>Agaricomycotina</taxon>
        <taxon>Agaricomycetes</taxon>
        <taxon>Polyporales</taxon>
        <taxon>Adustoporiaceae</taxon>
        <taxon>Rhodonia</taxon>
    </lineage>
</organism>
<dbReference type="OrthoDB" id="10268797at2759"/>
<dbReference type="GeneID" id="36323232"/>
<name>A0A1X6NAN0_9APHY</name>
<dbReference type="RefSeq" id="XP_024342489.1">
    <property type="nucleotide sequence ID" value="XM_024478282.1"/>
</dbReference>
<protein>
    <submittedName>
        <fullName evidence="1">Uncharacterized protein</fullName>
    </submittedName>
</protein>
<gene>
    <name evidence="1" type="ORF">POSPLADRAFT_1043327</name>
</gene>
<sequence length="413" mass="46138">MYNGIGILSFTETEFAGSGNNWPRGPSDDHERQFHKLWKWSLSLYSTCLRHIRRYIKAHCHFCPEYTKDEDDAWGNVECHSACHDTCPTCTIDEGLHLATFGGRVNGDVGFRALRHKIRDGRTIGGIGVDGHNRRSRRESEAVYGRIWGGTGSHDTWAIDVGDRAPGDSSNIEEEEKTTVGRRTVGNARLRRWDVDVAQGRLLSSSWYLKPGSYGAASDETSKSTFDHYPSGEIDVLYQPGERMAMFDRTGSASGLPQHADIARYRPGKARRRSRATLNFAPEAWGFQSTHRALARRAEIRTKLGQGATSAVREHATQMTTQYNRLLHAGETRGIRTIASCEDEQQVLPGPESEVKAAILVSSRWGERANGYSLRNDRSSHLTGKEWKWALQCGVGDGMNGLPVYEGQYISYA</sequence>
<dbReference type="EMBL" id="KZ110592">
    <property type="protein sequence ID" value="OSX65695.1"/>
    <property type="molecule type" value="Genomic_DNA"/>
</dbReference>
<accession>A0A1X6NAN0</accession>
<proteinExistence type="predicted"/>
<reference evidence="1 2" key="1">
    <citation type="submission" date="2017-04" db="EMBL/GenBank/DDBJ databases">
        <title>Genome Sequence of the Model Brown-Rot Fungus Postia placenta SB12.</title>
        <authorList>
            <consortium name="DOE Joint Genome Institute"/>
            <person name="Gaskell J."/>
            <person name="Kersten P."/>
            <person name="Larrondo L.F."/>
            <person name="Canessa P."/>
            <person name="Martinez D."/>
            <person name="Hibbett D."/>
            <person name="Schmoll M."/>
            <person name="Kubicek C.P."/>
            <person name="Martinez A.T."/>
            <person name="Yadav J."/>
            <person name="Master E."/>
            <person name="Magnuson J.K."/>
            <person name="James T."/>
            <person name="Yaver D."/>
            <person name="Berka R."/>
            <person name="Labutti K."/>
            <person name="Lipzen A."/>
            <person name="Aerts A."/>
            <person name="Barry K."/>
            <person name="Henrissat B."/>
            <person name="Blanchette R."/>
            <person name="Grigoriev I."/>
            <person name="Cullen D."/>
        </authorList>
    </citation>
    <scope>NUCLEOTIDE SEQUENCE [LARGE SCALE GENOMIC DNA]</scope>
    <source>
        <strain evidence="1 2">MAD-698-R-SB12</strain>
    </source>
</reference>